<evidence type="ECO:0000313" key="11">
    <source>
        <dbReference type="EMBL" id="ESO12802.1"/>
    </source>
</evidence>
<evidence type="ECO:0000256" key="7">
    <source>
        <dbReference type="ARBA" id="ARBA00023136"/>
    </source>
</evidence>
<dbReference type="EnsemblMetazoa" id="HelroT63304">
    <property type="protein sequence ID" value="HelroP63304"/>
    <property type="gene ID" value="HelroG63304"/>
</dbReference>
<feature type="transmembrane region" description="Helical" evidence="10">
    <location>
        <begin position="446"/>
        <end position="471"/>
    </location>
</feature>
<feature type="transmembrane region" description="Helical" evidence="10">
    <location>
        <begin position="190"/>
        <end position="208"/>
    </location>
</feature>
<feature type="transmembrane region" description="Helical" evidence="10">
    <location>
        <begin position="36"/>
        <end position="57"/>
    </location>
</feature>
<reference evidence="13" key="1">
    <citation type="submission" date="2012-12" db="EMBL/GenBank/DDBJ databases">
        <authorList>
            <person name="Hellsten U."/>
            <person name="Grimwood J."/>
            <person name="Chapman J.A."/>
            <person name="Shapiro H."/>
            <person name="Aerts A."/>
            <person name="Otillar R.P."/>
            <person name="Terry A.Y."/>
            <person name="Boore J.L."/>
            <person name="Simakov O."/>
            <person name="Marletaz F."/>
            <person name="Cho S.-J."/>
            <person name="Edsinger-Gonzales E."/>
            <person name="Havlak P."/>
            <person name="Kuo D.-H."/>
            <person name="Larsson T."/>
            <person name="Lv J."/>
            <person name="Arendt D."/>
            <person name="Savage R."/>
            <person name="Osoegawa K."/>
            <person name="de Jong P."/>
            <person name="Lindberg D.R."/>
            <person name="Seaver E.C."/>
            <person name="Weisblat D.A."/>
            <person name="Putnam N.H."/>
            <person name="Grigoriev I.V."/>
            <person name="Rokhsar D.S."/>
        </authorList>
    </citation>
    <scope>NUCLEOTIDE SEQUENCE</scope>
</reference>
<dbReference type="eggNOG" id="KOG0476">
    <property type="taxonomic scope" value="Eukaryota"/>
</dbReference>
<dbReference type="EMBL" id="AMQM01000241">
    <property type="status" value="NOT_ANNOTATED_CDS"/>
    <property type="molecule type" value="Genomic_DNA"/>
</dbReference>
<feature type="compositionally biased region" description="Basic and acidic residues" evidence="9">
    <location>
        <begin position="612"/>
        <end position="624"/>
    </location>
</feature>
<keyword evidence="4" id="KW-0677">Repeat</keyword>
<keyword evidence="8" id="KW-0868">Chloride</keyword>
<dbReference type="GO" id="GO:0006821">
    <property type="term" value="P:chloride transport"/>
    <property type="evidence" value="ECO:0000318"/>
    <property type="project" value="GO_Central"/>
</dbReference>
<feature type="transmembrane region" description="Helical" evidence="10">
    <location>
        <begin position="220"/>
        <end position="241"/>
    </location>
</feature>
<dbReference type="Proteomes" id="UP000015101">
    <property type="component" value="Unassembled WGS sequence"/>
</dbReference>
<evidence type="ECO:0000256" key="10">
    <source>
        <dbReference type="SAM" id="Phobius"/>
    </source>
</evidence>
<dbReference type="SUPFAM" id="SSF81340">
    <property type="entry name" value="Clc chloride channel"/>
    <property type="match status" value="1"/>
</dbReference>
<evidence type="ECO:0000313" key="12">
    <source>
        <dbReference type="EnsemblMetazoa" id="HelroP63304"/>
    </source>
</evidence>
<feature type="transmembrane region" description="Helical" evidence="10">
    <location>
        <begin position="266"/>
        <end position="286"/>
    </location>
</feature>
<dbReference type="InterPro" id="IPR014743">
    <property type="entry name" value="Cl-channel_core"/>
</dbReference>
<feature type="transmembrane region" description="Helical" evidence="10">
    <location>
        <begin position="377"/>
        <end position="397"/>
    </location>
</feature>
<dbReference type="PRINTS" id="PR00762">
    <property type="entry name" value="CLCHANNEL"/>
</dbReference>
<keyword evidence="2" id="KW-0813">Transport</keyword>
<dbReference type="KEGG" id="hro:HELRODRAFT_63304"/>
<dbReference type="GO" id="GO:0005247">
    <property type="term" value="F:voltage-gated chloride channel activity"/>
    <property type="evidence" value="ECO:0000318"/>
    <property type="project" value="GO_Central"/>
</dbReference>
<dbReference type="GeneID" id="20213487"/>
<organism evidence="12 13">
    <name type="scientific">Helobdella robusta</name>
    <name type="common">Californian leech</name>
    <dbReference type="NCBI Taxonomy" id="6412"/>
    <lineage>
        <taxon>Eukaryota</taxon>
        <taxon>Metazoa</taxon>
        <taxon>Spiralia</taxon>
        <taxon>Lophotrochozoa</taxon>
        <taxon>Annelida</taxon>
        <taxon>Clitellata</taxon>
        <taxon>Hirudinea</taxon>
        <taxon>Rhynchobdellida</taxon>
        <taxon>Glossiphoniidae</taxon>
        <taxon>Helobdella</taxon>
    </lineage>
</organism>
<evidence type="ECO:0000256" key="5">
    <source>
        <dbReference type="ARBA" id="ARBA00022989"/>
    </source>
</evidence>
<dbReference type="PANTHER" id="PTHR45720:SF10">
    <property type="entry name" value="CHLORIDE CHANNEL PROTEIN 2"/>
    <property type="match status" value="1"/>
</dbReference>
<feature type="transmembrane region" description="Helical" evidence="10">
    <location>
        <begin position="124"/>
        <end position="144"/>
    </location>
</feature>
<feature type="transmembrane region" description="Helical" evidence="10">
    <location>
        <begin position="409"/>
        <end position="434"/>
    </location>
</feature>
<dbReference type="RefSeq" id="XP_009009522.1">
    <property type="nucleotide sequence ID" value="XM_009011274.1"/>
</dbReference>
<accession>T1FXD9</accession>
<dbReference type="EMBL" id="KB095811">
    <property type="protein sequence ID" value="ESO12802.1"/>
    <property type="molecule type" value="Genomic_DNA"/>
</dbReference>
<feature type="transmembrane region" description="Helical" evidence="10">
    <location>
        <begin position="78"/>
        <end position="104"/>
    </location>
</feature>
<dbReference type="Gene3D" id="3.10.580.10">
    <property type="entry name" value="CBS-domain"/>
    <property type="match status" value="1"/>
</dbReference>
<keyword evidence="5 10" id="KW-1133">Transmembrane helix</keyword>
<evidence type="ECO:0000313" key="13">
    <source>
        <dbReference type="Proteomes" id="UP000015101"/>
    </source>
</evidence>
<proteinExistence type="predicted"/>
<evidence type="ECO:0000256" key="9">
    <source>
        <dbReference type="SAM" id="MobiDB-lite"/>
    </source>
</evidence>
<dbReference type="STRING" id="6412.T1FXD9"/>
<dbReference type="Gene3D" id="1.10.3080.10">
    <property type="entry name" value="Clc chloride channel"/>
    <property type="match status" value="1"/>
</dbReference>
<reference evidence="11 13" key="2">
    <citation type="journal article" date="2013" name="Nature">
        <title>Insights into bilaterian evolution from three spiralian genomes.</title>
        <authorList>
            <person name="Simakov O."/>
            <person name="Marletaz F."/>
            <person name="Cho S.J."/>
            <person name="Edsinger-Gonzales E."/>
            <person name="Havlak P."/>
            <person name="Hellsten U."/>
            <person name="Kuo D.H."/>
            <person name="Larsson T."/>
            <person name="Lv J."/>
            <person name="Arendt D."/>
            <person name="Savage R."/>
            <person name="Osoegawa K."/>
            <person name="de Jong P."/>
            <person name="Grimwood J."/>
            <person name="Chapman J.A."/>
            <person name="Shapiro H."/>
            <person name="Aerts A."/>
            <person name="Otillar R.P."/>
            <person name="Terry A.Y."/>
            <person name="Boore J.L."/>
            <person name="Grigoriev I.V."/>
            <person name="Lindberg D.R."/>
            <person name="Seaver E.C."/>
            <person name="Weisblat D.A."/>
            <person name="Putnam N.H."/>
            <person name="Rokhsar D.S."/>
        </authorList>
    </citation>
    <scope>NUCLEOTIDE SEQUENCE</scope>
</reference>
<evidence type="ECO:0000256" key="8">
    <source>
        <dbReference type="ARBA" id="ARBA00023214"/>
    </source>
</evidence>
<dbReference type="SUPFAM" id="SSF54631">
    <property type="entry name" value="CBS-domain pair"/>
    <property type="match status" value="1"/>
</dbReference>
<dbReference type="Pfam" id="PF00654">
    <property type="entry name" value="Voltage_CLC"/>
    <property type="match status" value="1"/>
</dbReference>
<keyword evidence="6" id="KW-0406">Ion transport</keyword>
<comment type="subcellular location">
    <subcellularLocation>
        <location evidence="1">Membrane</location>
        <topology evidence="1">Multi-pass membrane protein</topology>
    </subcellularLocation>
</comment>
<dbReference type="CTD" id="20213487"/>
<evidence type="ECO:0008006" key="14">
    <source>
        <dbReference type="Google" id="ProtNLM"/>
    </source>
</evidence>
<keyword evidence="7 10" id="KW-0472">Membrane</keyword>
<dbReference type="HOGENOM" id="CLU_006904_4_0_1"/>
<reference evidence="12" key="3">
    <citation type="submission" date="2015-06" db="UniProtKB">
        <authorList>
            <consortium name="EnsemblMetazoa"/>
        </authorList>
    </citation>
    <scope>IDENTIFICATION</scope>
</reference>
<feature type="region of interest" description="Disordered" evidence="9">
    <location>
        <begin position="612"/>
        <end position="656"/>
    </location>
</feature>
<dbReference type="FunFam" id="1.10.3080.10:FF:000012">
    <property type="entry name" value="Chloride channel K"/>
    <property type="match status" value="1"/>
</dbReference>
<evidence type="ECO:0000256" key="6">
    <source>
        <dbReference type="ARBA" id="ARBA00023065"/>
    </source>
</evidence>
<gene>
    <name evidence="12" type="primary">20213487</name>
    <name evidence="11" type="ORF">HELRODRAFT_63304</name>
</gene>
<evidence type="ECO:0000256" key="4">
    <source>
        <dbReference type="ARBA" id="ARBA00022737"/>
    </source>
</evidence>
<dbReference type="InterPro" id="IPR050970">
    <property type="entry name" value="Cl_channel_volt-gated"/>
</dbReference>
<keyword evidence="13" id="KW-1185">Reference proteome</keyword>
<evidence type="ECO:0000256" key="2">
    <source>
        <dbReference type="ARBA" id="ARBA00022448"/>
    </source>
</evidence>
<protein>
    <recommendedName>
        <fullName evidence="14">Chloride channel protein</fullName>
    </recommendedName>
</protein>
<sequence length="656" mass="72033">MYKSIVIVYSSKIKYIPGRWISFSYTELGRKVNDSIFLTLLGISVAVISFLIDIVVGRCRQAQISLLSSLDHTMIGQYISWVLFFTVFTCFSVGSTHLIAPTAIGSGIPEVKTMLRGVVMKEYLGLRTLAAKVIGLTTALSSGLPIGKEGSFVHIGVVSAALIAKLLPAFSSSLENHESRLGEILLPGSAVGLSCTFAAPVGALLYSLESTSVNFAIRNYWRSFYASAVGSLMYRLVASWFKEGERMAALRETHLPQGRLFDPSEFIAFSFLGLIAGFLGVLFILMHKYVVLAVRNVAILKRFFTSNRFIYPALVALVVGTFQYPPWLGQYYGGELTNTEALNDLYSNFTWTSPRHHQHRNFDYDVIKQRLLQHWSVASSGGVLMATALFCVMRLWMCSLSTTVPFPCGLIFPAFAIGCSALGRLFGEIMAIIFPAGIRGNKILPGGYAVVGSVAFVGAVTHTFSPVVIALELTGQMGHALPSLLAVMIANAISRNLTSSVYDIILQIKRLPFLPINIQTSSKYLCVSKDIMQRDLKVLTESSSYGEAATLLTYHQFKSFPIVNDRSSMVLLGSIERSILKQVVRDQLCLQNKVEFYSKKLERVMMKNKNGDDDVLLSDEHGDGDGGGTKKRGRNGVGGEDEALMSVSAGNRFDYK</sequence>
<evidence type="ECO:0000256" key="3">
    <source>
        <dbReference type="ARBA" id="ARBA00022692"/>
    </source>
</evidence>
<dbReference type="InParanoid" id="T1FXD9"/>
<evidence type="ECO:0000256" key="1">
    <source>
        <dbReference type="ARBA" id="ARBA00004141"/>
    </source>
</evidence>
<dbReference type="InterPro" id="IPR001807">
    <property type="entry name" value="ClC"/>
</dbReference>
<dbReference type="InterPro" id="IPR046342">
    <property type="entry name" value="CBS_dom_sf"/>
</dbReference>
<dbReference type="AlphaFoldDB" id="T1FXD9"/>
<feature type="transmembrane region" description="Helical" evidence="10">
    <location>
        <begin position="151"/>
        <end position="170"/>
    </location>
</feature>
<keyword evidence="3 10" id="KW-0812">Transmembrane</keyword>
<dbReference type="OMA" id="HIRCAER"/>
<dbReference type="OrthoDB" id="4564at2759"/>
<name>T1FXD9_HELRO</name>
<dbReference type="PANTHER" id="PTHR45720">
    <property type="entry name" value="CHLORIDE CHANNEL PROTEIN 2"/>
    <property type="match status" value="1"/>
</dbReference>
<dbReference type="GO" id="GO:0005886">
    <property type="term" value="C:plasma membrane"/>
    <property type="evidence" value="ECO:0000318"/>
    <property type="project" value="GO_Central"/>
</dbReference>